<proteinExistence type="predicted"/>
<dbReference type="Proteomes" id="UP000295832">
    <property type="component" value="Unassembled WGS sequence"/>
</dbReference>
<dbReference type="Pfam" id="PF11209">
    <property type="entry name" value="LmeA"/>
    <property type="match status" value="1"/>
</dbReference>
<name>A0A4R8H066_9FIRM</name>
<organism evidence="1 2">
    <name type="scientific">Orenia marismortui</name>
    <dbReference type="NCBI Taxonomy" id="46469"/>
    <lineage>
        <taxon>Bacteria</taxon>
        <taxon>Bacillati</taxon>
        <taxon>Bacillota</taxon>
        <taxon>Clostridia</taxon>
        <taxon>Halanaerobiales</taxon>
        <taxon>Halobacteroidaceae</taxon>
        <taxon>Orenia</taxon>
    </lineage>
</organism>
<dbReference type="AlphaFoldDB" id="A0A4R8H066"/>
<accession>A0A4R8H066</accession>
<comment type="caution">
    <text evidence="1">The sequence shown here is derived from an EMBL/GenBank/DDBJ whole genome shotgun (WGS) entry which is preliminary data.</text>
</comment>
<evidence type="ECO:0008006" key="3">
    <source>
        <dbReference type="Google" id="ProtNLM"/>
    </source>
</evidence>
<gene>
    <name evidence="1" type="ORF">C7959_10620</name>
</gene>
<reference evidence="1 2" key="1">
    <citation type="submission" date="2019-03" db="EMBL/GenBank/DDBJ databases">
        <title>Subsurface microbial communities from deep shales in Ohio and West Virginia, USA.</title>
        <authorList>
            <person name="Wrighton K."/>
        </authorList>
    </citation>
    <scope>NUCLEOTIDE SEQUENCE [LARGE SCALE GENOMIC DNA]</scope>
    <source>
        <strain evidence="1 2">MSL 6dP</strain>
    </source>
</reference>
<sequence length="229" mass="25834">MRKFRIGLIFFILFLLISTQLILPNAVSKRIKASLDKEINKSAKLSVELSSFPALKLLIGRVDELIVVGEGLVVDSLPISKLNSSFKDLKIKQVEGKWKVIKGKNDYLDLELSEEGLNKYLNTRPELDIFENFKVELLKNKVMLVGDISFFNAQVNIQLSGNFNIAGPQTIVFSSDKLALENIVIPTALIEQLKDKLQFEIDLSQLPIPLEINQIILEEDRLSILGKNQ</sequence>
<dbReference type="RefSeq" id="WP_134115600.1">
    <property type="nucleotide sequence ID" value="NZ_SOEG01000006.1"/>
</dbReference>
<keyword evidence="2" id="KW-1185">Reference proteome</keyword>
<dbReference type="EMBL" id="SOEG01000006">
    <property type="protein sequence ID" value="TDX52457.1"/>
    <property type="molecule type" value="Genomic_DNA"/>
</dbReference>
<evidence type="ECO:0000313" key="1">
    <source>
        <dbReference type="EMBL" id="TDX52457.1"/>
    </source>
</evidence>
<dbReference type="InterPro" id="IPR021373">
    <property type="entry name" value="DUF2993"/>
</dbReference>
<evidence type="ECO:0000313" key="2">
    <source>
        <dbReference type="Proteomes" id="UP000295832"/>
    </source>
</evidence>
<dbReference type="STRING" id="926561.GCA_000379025_00799"/>
<protein>
    <recommendedName>
        <fullName evidence="3">DUF2993 family protein</fullName>
    </recommendedName>
</protein>